<gene>
    <name evidence="15" type="ORF">ACFSW8_03195</name>
</gene>
<dbReference type="Gene3D" id="1.20.1730.10">
    <property type="entry name" value="Sodium/glucose cotransporter"/>
    <property type="match status" value="1"/>
</dbReference>
<keyword evidence="10 14" id="KW-0472">Membrane</keyword>
<evidence type="ECO:0008006" key="17">
    <source>
        <dbReference type="Google" id="ProtNLM"/>
    </source>
</evidence>
<comment type="similarity">
    <text evidence="2 13">Belongs to the sodium:solute symporter (SSF) (TC 2.A.21) family.</text>
</comment>
<comment type="catalytic activity">
    <reaction evidence="12">
        <text>L-proline(in) + Na(+)(in) = L-proline(out) + Na(+)(out)</text>
        <dbReference type="Rhea" id="RHEA:28967"/>
        <dbReference type="ChEBI" id="CHEBI:29101"/>
        <dbReference type="ChEBI" id="CHEBI:60039"/>
    </reaction>
</comment>
<feature type="transmembrane region" description="Helical" evidence="14">
    <location>
        <begin position="189"/>
        <end position="208"/>
    </location>
</feature>
<evidence type="ECO:0000313" key="15">
    <source>
        <dbReference type="EMBL" id="MFD2157901.1"/>
    </source>
</evidence>
<keyword evidence="4" id="KW-1003">Cell membrane</keyword>
<keyword evidence="6" id="KW-0769">Symport</keyword>
<dbReference type="Pfam" id="PF00474">
    <property type="entry name" value="SSF"/>
    <property type="match status" value="1"/>
</dbReference>
<dbReference type="InterPro" id="IPR050277">
    <property type="entry name" value="Sodium:Solute_Symporter"/>
</dbReference>
<evidence type="ECO:0000256" key="5">
    <source>
        <dbReference type="ARBA" id="ARBA00022692"/>
    </source>
</evidence>
<feature type="transmembrane region" description="Helical" evidence="14">
    <location>
        <begin position="299"/>
        <end position="322"/>
    </location>
</feature>
<keyword evidence="3" id="KW-0813">Transport</keyword>
<dbReference type="PANTHER" id="PTHR48086:SF3">
    <property type="entry name" value="SODIUM_PROLINE SYMPORTER"/>
    <property type="match status" value="1"/>
</dbReference>
<feature type="transmembrane region" description="Helical" evidence="14">
    <location>
        <begin position="576"/>
        <end position="596"/>
    </location>
</feature>
<feature type="transmembrane region" description="Helical" evidence="14">
    <location>
        <begin position="342"/>
        <end position="371"/>
    </location>
</feature>
<feature type="transmembrane region" description="Helical" evidence="14">
    <location>
        <begin position="43"/>
        <end position="70"/>
    </location>
</feature>
<sequence>MPLIDLTIVIVYLLLMTAVGMWASKKASGSTDEYFLGGRSMPWWLLGISGMASFVDVGATALVSGILYLLGMKGIWFMWNGHIALLLSFQMVYAAKWMRRSGCATNAEWMTLRFGRGRPGSAARVATAIGALAIAIGFMPFFWRGAGEVLSGFIPFFEGQQNLAAACFFGLIALYTVSSGFHGVIYTDFFQAFLILFLILYVATQALYTGTPEYFAQHAPDGWFNPHPNGATESTPRDYSGVQAAKSLMDQLPLLLPLVGFWFLNNILQGAATPFDAWTAQRYYAAKNEREASLVSAQWISLTSLRWLLLAGIAVLALPYAMDIGHPEKTFSTVLTKVLPVGISGLMLAALISAGMSTVDTTVNSCAAYYVKDIYQPFINPDASEKKLTRIAHIVSFLILFVGGLLGTFATNIDSVWNWIIMGLFVGTLPPNILKWFWWRFNGWGFAGGCISGFLAALATFLPVIQNLKANLTTSIPLLGADQIFTFSFVFIIATLGTITFTLCSQPTNRDELVAFYQNTRPFGFWGPIRAIADSHTVAHAKAENKRDIALLPIACLWHFSLFTLWPCLIFKQWHFVIPLLATLLVTGGLLWKFWYKNLKSPD</sequence>
<feature type="transmembrane region" description="Helical" evidence="14">
    <location>
        <begin position="484"/>
        <end position="504"/>
    </location>
</feature>
<evidence type="ECO:0000256" key="6">
    <source>
        <dbReference type="ARBA" id="ARBA00022847"/>
    </source>
</evidence>
<evidence type="ECO:0000256" key="10">
    <source>
        <dbReference type="ARBA" id="ARBA00023136"/>
    </source>
</evidence>
<keyword evidence="7 14" id="KW-1133">Transmembrane helix</keyword>
<evidence type="ECO:0000256" key="12">
    <source>
        <dbReference type="ARBA" id="ARBA00033708"/>
    </source>
</evidence>
<evidence type="ECO:0000256" key="8">
    <source>
        <dbReference type="ARBA" id="ARBA00023053"/>
    </source>
</evidence>
<reference evidence="16" key="1">
    <citation type="journal article" date="2019" name="Int. J. Syst. Evol. Microbiol.">
        <title>The Global Catalogue of Microorganisms (GCM) 10K type strain sequencing project: providing services to taxonomists for standard genome sequencing and annotation.</title>
        <authorList>
            <consortium name="The Broad Institute Genomics Platform"/>
            <consortium name="The Broad Institute Genome Sequencing Center for Infectious Disease"/>
            <person name="Wu L."/>
            <person name="Ma J."/>
        </authorList>
    </citation>
    <scope>NUCLEOTIDE SEQUENCE [LARGE SCALE GENOMIC DNA]</scope>
    <source>
        <strain evidence="16">CCUG 57942</strain>
    </source>
</reference>
<comment type="caution">
    <text evidence="15">The sequence shown here is derived from an EMBL/GenBank/DDBJ whole genome shotgun (WGS) entry which is preliminary data.</text>
</comment>
<dbReference type="RefSeq" id="WP_377090110.1">
    <property type="nucleotide sequence ID" value="NZ_JBHSJL010000014.1"/>
</dbReference>
<feature type="transmembrane region" description="Helical" evidence="14">
    <location>
        <begin position="391"/>
        <end position="410"/>
    </location>
</feature>
<dbReference type="InterPro" id="IPR001734">
    <property type="entry name" value="Na/solute_symporter"/>
</dbReference>
<feature type="transmembrane region" description="Helical" evidence="14">
    <location>
        <begin position="549"/>
        <end position="570"/>
    </location>
</feature>
<evidence type="ECO:0000256" key="7">
    <source>
        <dbReference type="ARBA" id="ARBA00022989"/>
    </source>
</evidence>
<accession>A0ABW4Z7E2</accession>
<dbReference type="PANTHER" id="PTHR48086">
    <property type="entry name" value="SODIUM/PROLINE SYMPORTER-RELATED"/>
    <property type="match status" value="1"/>
</dbReference>
<evidence type="ECO:0000313" key="16">
    <source>
        <dbReference type="Proteomes" id="UP001597389"/>
    </source>
</evidence>
<keyword evidence="5 14" id="KW-0812">Transmembrane</keyword>
<dbReference type="PROSITE" id="PS50283">
    <property type="entry name" value="NA_SOLUT_SYMP_3"/>
    <property type="match status" value="1"/>
</dbReference>
<keyword evidence="8" id="KW-0915">Sodium</keyword>
<evidence type="ECO:0000256" key="13">
    <source>
        <dbReference type="RuleBase" id="RU362091"/>
    </source>
</evidence>
<dbReference type="InterPro" id="IPR038377">
    <property type="entry name" value="Na/Glc_symporter_sf"/>
</dbReference>
<feature type="transmembrane region" description="Helical" evidence="14">
    <location>
        <begin position="441"/>
        <end position="464"/>
    </location>
</feature>
<evidence type="ECO:0000256" key="1">
    <source>
        <dbReference type="ARBA" id="ARBA00004651"/>
    </source>
</evidence>
<feature type="transmembrane region" description="Helical" evidence="14">
    <location>
        <begin position="163"/>
        <end position="182"/>
    </location>
</feature>
<feature type="transmembrane region" description="Helical" evidence="14">
    <location>
        <begin position="76"/>
        <end position="95"/>
    </location>
</feature>
<keyword evidence="11" id="KW-0739">Sodium transport</keyword>
<organism evidence="15 16">
    <name type="scientific">Rubritalea tangerina</name>
    <dbReference type="NCBI Taxonomy" id="430798"/>
    <lineage>
        <taxon>Bacteria</taxon>
        <taxon>Pseudomonadati</taxon>
        <taxon>Verrucomicrobiota</taxon>
        <taxon>Verrucomicrobiia</taxon>
        <taxon>Verrucomicrobiales</taxon>
        <taxon>Rubritaleaceae</taxon>
        <taxon>Rubritalea</taxon>
    </lineage>
</organism>
<feature type="transmembrane region" description="Helical" evidence="14">
    <location>
        <begin position="122"/>
        <end position="143"/>
    </location>
</feature>
<comment type="subcellular location">
    <subcellularLocation>
        <location evidence="1">Cell membrane</location>
        <topology evidence="1">Multi-pass membrane protein</topology>
    </subcellularLocation>
</comment>
<feature type="transmembrane region" description="Helical" evidence="14">
    <location>
        <begin position="254"/>
        <end position="278"/>
    </location>
</feature>
<evidence type="ECO:0000256" key="9">
    <source>
        <dbReference type="ARBA" id="ARBA00023065"/>
    </source>
</evidence>
<name>A0ABW4Z7E2_9BACT</name>
<evidence type="ECO:0000256" key="14">
    <source>
        <dbReference type="SAM" id="Phobius"/>
    </source>
</evidence>
<dbReference type="EMBL" id="JBHUJB010000015">
    <property type="protein sequence ID" value="MFD2157901.1"/>
    <property type="molecule type" value="Genomic_DNA"/>
</dbReference>
<keyword evidence="16" id="KW-1185">Reference proteome</keyword>
<evidence type="ECO:0000256" key="4">
    <source>
        <dbReference type="ARBA" id="ARBA00022475"/>
    </source>
</evidence>
<evidence type="ECO:0000256" key="11">
    <source>
        <dbReference type="ARBA" id="ARBA00023201"/>
    </source>
</evidence>
<evidence type="ECO:0000256" key="3">
    <source>
        <dbReference type="ARBA" id="ARBA00022448"/>
    </source>
</evidence>
<evidence type="ECO:0000256" key="2">
    <source>
        <dbReference type="ARBA" id="ARBA00006434"/>
    </source>
</evidence>
<keyword evidence="9" id="KW-0406">Ion transport</keyword>
<proteinExistence type="inferred from homology"/>
<feature type="transmembrane region" description="Helical" evidence="14">
    <location>
        <begin position="416"/>
        <end position="434"/>
    </location>
</feature>
<feature type="transmembrane region" description="Helical" evidence="14">
    <location>
        <begin position="6"/>
        <end position="23"/>
    </location>
</feature>
<dbReference type="Proteomes" id="UP001597389">
    <property type="component" value="Unassembled WGS sequence"/>
</dbReference>
<protein>
    <recommendedName>
        <fullName evidence="17">Sodium:solute symporter</fullName>
    </recommendedName>
</protein>